<evidence type="ECO:0000313" key="2">
    <source>
        <dbReference type="Proteomes" id="UP000887116"/>
    </source>
</evidence>
<dbReference type="Proteomes" id="UP000887116">
    <property type="component" value="Unassembled WGS sequence"/>
</dbReference>
<dbReference type="EMBL" id="BMAO01010888">
    <property type="protein sequence ID" value="GFQ70151.1"/>
    <property type="molecule type" value="Genomic_DNA"/>
</dbReference>
<gene>
    <name evidence="1" type="ORF">TNCT_343441</name>
</gene>
<dbReference type="AlphaFoldDB" id="A0A8X6F5D6"/>
<keyword evidence="2" id="KW-1185">Reference proteome</keyword>
<sequence length="85" mass="9348">MQKSTELCAFSSPKKSVDYSLMFSFAFVCLRDGEELRSGLCGGRGAGDLQSVASSPMMHESAARLSGFRLDRIILQLPLFIYPHS</sequence>
<protein>
    <submittedName>
        <fullName evidence="1">Uncharacterized protein</fullName>
    </submittedName>
</protein>
<comment type="caution">
    <text evidence="1">The sequence shown here is derived from an EMBL/GenBank/DDBJ whole genome shotgun (WGS) entry which is preliminary data.</text>
</comment>
<proteinExistence type="predicted"/>
<evidence type="ECO:0000313" key="1">
    <source>
        <dbReference type="EMBL" id="GFQ70151.1"/>
    </source>
</evidence>
<reference evidence="1" key="1">
    <citation type="submission" date="2020-07" db="EMBL/GenBank/DDBJ databases">
        <title>Multicomponent nature underlies the extraordinary mechanical properties of spider dragline silk.</title>
        <authorList>
            <person name="Kono N."/>
            <person name="Nakamura H."/>
            <person name="Mori M."/>
            <person name="Yoshida Y."/>
            <person name="Ohtoshi R."/>
            <person name="Malay A.D."/>
            <person name="Moran D.A.P."/>
            <person name="Tomita M."/>
            <person name="Numata K."/>
            <person name="Arakawa K."/>
        </authorList>
    </citation>
    <scope>NUCLEOTIDE SEQUENCE</scope>
</reference>
<organism evidence="1 2">
    <name type="scientific">Trichonephila clavata</name>
    <name type="common">Joro spider</name>
    <name type="synonym">Nephila clavata</name>
    <dbReference type="NCBI Taxonomy" id="2740835"/>
    <lineage>
        <taxon>Eukaryota</taxon>
        <taxon>Metazoa</taxon>
        <taxon>Ecdysozoa</taxon>
        <taxon>Arthropoda</taxon>
        <taxon>Chelicerata</taxon>
        <taxon>Arachnida</taxon>
        <taxon>Araneae</taxon>
        <taxon>Araneomorphae</taxon>
        <taxon>Entelegynae</taxon>
        <taxon>Araneoidea</taxon>
        <taxon>Nephilidae</taxon>
        <taxon>Trichonephila</taxon>
    </lineage>
</organism>
<accession>A0A8X6F5D6</accession>
<name>A0A8X6F5D6_TRICU</name>